<reference evidence="1 2" key="1">
    <citation type="submission" date="2023-11" db="EMBL/GenBank/DDBJ databases">
        <title>Halocaridina rubra genome assembly.</title>
        <authorList>
            <person name="Smith C."/>
        </authorList>
    </citation>
    <scope>NUCLEOTIDE SEQUENCE [LARGE SCALE GENOMIC DNA]</scope>
    <source>
        <strain evidence="1">EP-1</strain>
        <tissue evidence="1">Whole</tissue>
    </source>
</reference>
<protein>
    <submittedName>
        <fullName evidence="1">Uncharacterized protein</fullName>
    </submittedName>
</protein>
<accession>A0AAN9AEN1</accession>
<keyword evidence="2" id="KW-1185">Reference proteome</keyword>
<proteinExistence type="predicted"/>
<gene>
    <name evidence="1" type="ORF">SK128_017640</name>
</gene>
<sequence length="257" mass="28400">MEVNETGTFMNSDGVTGTWTAMAYIVHNTSKPYSNVSMISLNSYLVNGNKYSMGTHSRSNYIDAEGETFWSTNQKTWTFVEDNGKHTLIGNSSVYANGRAEMTSVNTAQFFIMGTELTNMSNYITVTFTHTNINETIGNVLCLLDGNTNMTSIPLNVSASAVHKPNGHFPSRIVHKQFKPSEKTHTTVNFRGNFTAGDEGVYYSQSNGTSISATATISTSLSLDGHYSVTNKLLNKQHPSPLQSLIMYFDLFKTLIY</sequence>
<evidence type="ECO:0000313" key="1">
    <source>
        <dbReference type="EMBL" id="KAK7083650.1"/>
    </source>
</evidence>
<name>A0AAN9AEN1_HALRR</name>
<comment type="caution">
    <text evidence="1">The sequence shown here is derived from an EMBL/GenBank/DDBJ whole genome shotgun (WGS) entry which is preliminary data.</text>
</comment>
<dbReference type="AlphaFoldDB" id="A0AAN9AEN1"/>
<evidence type="ECO:0000313" key="2">
    <source>
        <dbReference type="Proteomes" id="UP001381693"/>
    </source>
</evidence>
<dbReference type="Proteomes" id="UP001381693">
    <property type="component" value="Unassembled WGS sequence"/>
</dbReference>
<dbReference type="EMBL" id="JAXCGZ010002705">
    <property type="protein sequence ID" value="KAK7083650.1"/>
    <property type="molecule type" value="Genomic_DNA"/>
</dbReference>
<organism evidence="1 2">
    <name type="scientific">Halocaridina rubra</name>
    <name type="common">Hawaiian red shrimp</name>
    <dbReference type="NCBI Taxonomy" id="373956"/>
    <lineage>
        <taxon>Eukaryota</taxon>
        <taxon>Metazoa</taxon>
        <taxon>Ecdysozoa</taxon>
        <taxon>Arthropoda</taxon>
        <taxon>Crustacea</taxon>
        <taxon>Multicrustacea</taxon>
        <taxon>Malacostraca</taxon>
        <taxon>Eumalacostraca</taxon>
        <taxon>Eucarida</taxon>
        <taxon>Decapoda</taxon>
        <taxon>Pleocyemata</taxon>
        <taxon>Caridea</taxon>
        <taxon>Atyoidea</taxon>
        <taxon>Atyidae</taxon>
        <taxon>Halocaridina</taxon>
    </lineage>
</organism>